<dbReference type="EMBL" id="LAPV01000001">
    <property type="protein sequence ID" value="KKC34966.1"/>
    <property type="molecule type" value="Genomic_DNA"/>
</dbReference>
<proteinExistence type="predicted"/>
<protein>
    <submittedName>
        <fullName evidence="2">Uncharacterized protein</fullName>
    </submittedName>
</protein>
<sequence>MDENMLQSMEPLEQPRRIKRGFMSFKCSSPITFPDRCCRDLLIQATLDRQVQSLAPSTWTDFCSSDAYFSFEAVMGGKRCLIEVCDATNAKPFEPPNRYDLGLTLSRTAILAEPRLSSARTIWACREMQVPLQFQFELIRFLTPHEKGLRLSDLESLLNLELSKWISQAPALVCRGTLQVESVSRINGQTRLSL</sequence>
<evidence type="ECO:0000313" key="2">
    <source>
        <dbReference type="EMBL" id="SFD46519.1"/>
    </source>
</evidence>
<reference evidence="2 4" key="2">
    <citation type="submission" date="2016-10" db="EMBL/GenBank/DDBJ databases">
        <authorList>
            <person name="de Groot N.N."/>
        </authorList>
    </citation>
    <scope>NUCLEOTIDE SEQUENCE [LARGE SCALE GENOMIC DNA]</scope>
    <source>
        <strain evidence="2 4">CGMCC 1.10210</strain>
    </source>
</reference>
<dbReference type="OrthoDB" id="7909136at2"/>
<evidence type="ECO:0000313" key="1">
    <source>
        <dbReference type="EMBL" id="KKC34966.1"/>
    </source>
</evidence>
<organism evidence="2 4">
    <name type="scientific">Devosia psychrophila</name>
    <dbReference type="NCBI Taxonomy" id="728005"/>
    <lineage>
        <taxon>Bacteria</taxon>
        <taxon>Pseudomonadati</taxon>
        <taxon>Pseudomonadota</taxon>
        <taxon>Alphaproteobacteria</taxon>
        <taxon>Hyphomicrobiales</taxon>
        <taxon>Devosiaceae</taxon>
        <taxon>Devosia</taxon>
    </lineage>
</organism>
<evidence type="ECO:0000313" key="3">
    <source>
        <dbReference type="Proteomes" id="UP000033519"/>
    </source>
</evidence>
<evidence type="ECO:0000313" key="4">
    <source>
        <dbReference type="Proteomes" id="UP000182258"/>
    </source>
</evidence>
<keyword evidence="3" id="KW-1185">Reference proteome</keyword>
<dbReference type="PATRIC" id="fig|728005.3.peg.2"/>
<accession>A0A0F5Q2V9</accession>
<dbReference type="AlphaFoldDB" id="A0A0F5Q2V9"/>
<name>A0A0F5Q2V9_9HYPH</name>
<reference evidence="1 3" key="1">
    <citation type="submission" date="2015-03" db="EMBL/GenBank/DDBJ databases">
        <authorList>
            <person name="Lepp D."/>
            <person name="Hassan Y.I."/>
            <person name="Li X.-Z."/>
            <person name="Zhou T."/>
        </authorList>
    </citation>
    <scope>NUCLEOTIDE SEQUENCE [LARGE SCALE GENOMIC DNA]</scope>
    <source>
        <strain evidence="1 3">Cr7-05</strain>
    </source>
</reference>
<gene>
    <name evidence="2" type="ORF">SAMN04488059_1704</name>
    <name evidence="1" type="ORF">WH91_00005</name>
</gene>
<dbReference type="Proteomes" id="UP000182258">
    <property type="component" value="Unassembled WGS sequence"/>
</dbReference>
<dbReference type="EMBL" id="FOMB01000070">
    <property type="protein sequence ID" value="SFD46519.1"/>
    <property type="molecule type" value="Genomic_DNA"/>
</dbReference>
<dbReference type="RefSeq" id="WP_074797934.1">
    <property type="nucleotide sequence ID" value="NZ_FOMB01000070.1"/>
</dbReference>
<dbReference type="Proteomes" id="UP000033519">
    <property type="component" value="Unassembled WGS sequence"/>
</dbReference>